<reference evidence="3 4" key="1">
    <citation type="journal article" date="2008" name="Int. J. Syst. Evol. Microbiol.">
        <title>Description of Roseateles aquatilis sp. nov. and Roseateles terrae sp. nov., in the class Betaproteobacteria, and emended description of the genus Roseateles.</title>
        <authorList>
            <person name="Gomila M."/>
            <person name="Bowien B."/>
            <person name="Falsen E."/>
            <person name="Moore E.R."/>
            <person name="Lalucat J."/>
        </authorList>
    </citation>
    <scope>NUCLEOTIDE SEQUENCE [LARGE SCALE GENOMIC DNA]</scope>
    <source>
        <strain evidence="3 4">CCUG 48205</strain>
    </source>
</reference>
<dbReference type="Proteomes" id="UP000197468">
    <property type="component" value="Unassembled WGS sequence"/>
</dbReference>
<feature type="region of interest" description="Disordered" evidence="2">
    <location>
        <begin position="81"/>
        <end position="109"/>
    </location>
</feature>
<dbReference type="AlphaFoldDB" id="A0A246J106"/>
<comment type="caution">
    <text evidence="3">The sequence shown here is derived from an EMBL/GenBank/DDBJ whole genome shotgun (WGS) entry which is preliminary data.</text>
</comment>
<feature type="coiled-coil region" evidence="1">
    <location>
        <begin position="25"/>
        <end position="52"/>
    </location>
</feature>
<evidence type="ECO:0000256" key="2">
    <source>
        <dbReference type="SAM" id="MobiDB-lite"/>
    </source>
</evidence>
<accession>A0A246J106</accession>
<evidence type="ECO:0008006" key="5">
    <source>
        <dbReference type="Google" id="ProtNLM"/>
    </source>
</evidence>
<gene>
    <name evidence="3" type="ORF">CDN99_20625</name>
</gene>
<evidence type="ECO:0000256" key="1">
    <source>
        <dbReference type="SAM" id="Coils"/>
    </source>
</evidence>
<sequence length="109" mass="12242">MGDRRDPAVVLEDASSHTTADTHFHDAMSKSLQQVLQQIDKLQKQAEQLRAKEVSQVVASIRQAIDHYGLTRQELFGPALANTRRRRTAKDRAGPVTPTVERAARRRAN</sequence>
<evidence type="ECO:0000313" key="3">
    <source>
        <dbReference type="EMBL" id="OWQ86243.1"/>
    </source>
</evidence>
<protein>
    <recommendedName>
        <fullName evidence="5">H-NS histone family protein</fullName>
    </recommendedName>
</protein>
<keyword evidence="1" id="KW-0175">Coiled coil</keyword>
<dbReference type="EMBL" id="NIOF01000011">
    <property type="protein sequence ID" value="OWQ86243.1"/>
    <property type="molecule type" value="Genomic_DNA"/>
</dbReference>
<organism evidence="3 4">
    <name type="scientific">Roseateles aquatilis</name>
    <dbReference type="NCBI Taxonomy" id="431061"/>
    <lineage>
        <taxon>Bacteria</taxon>
        <taxon>Pseudomonadati</taxon>
        <taxon>Pseudomonadota</taxon>
        <taxon>Betaproteobacteria</taxon>
        <taxon>Burkholderiales</taxon>
        <taxon>Sphaerotilaceae</taxon>
        <taxon>Roseateles</taxon>
    </lineage>
</organism>
<keyword evidence="4" id="KW-1185">Reference proteome</keyword>
<proteinExistence type="predicted"/>
<feature type="region of interest" description="Disordered" evidence="2">
    <location>
        <begin position="1"/>
        <end position="21"/>
    </location>
</feature>
<evidence type="ECO:0000313" key="4">
    <source>
        <dbReference type="Proteomes" id="UP000197468"/>
    </source>
</evidence>
<name>A0A246J106_9BURK</name>